<proteinExistence type="predicted"/>
<dbReference type="PATRIC" id="fig|1423803.3.peg.1254"/>
<evidence type="ECO:0000313" key="2">
    <source>
        <dbReference type="EMBL" id="KRN02913.1"/>
    </source>
</evidence>
<gene>
    <name evidence="2" type="ORF">FD13_GL001227</name>
</gene>
<evidence type="ECO:0000256" key="1">
    <source>
        <dbReference type="SAM" id="Phobius"/>
    </source>
</evidence>
<feature type="transmembrane region" description="Helical" evidence="1">
    <location>
        <begin position="31"/>
        <end position="48"/>
    </location>
</feature>
<evidence type="ECO:0000313" key="3">
    <source>
        <dbReference type="Proteomes" id="UP000051589"/>
    </source>
</evidence>
<sequence length="58" mass="6611">MKSPRTTVIILSCLVVLAAIASFPIEHTAFGKFIEVAMVLIIVIVANFHKFQHWRHQH</sequence>
<name>A0A0R2DFS3_9LACO</name>
<keyword evidence="3" id="KW-1185">Reference proteome</keyword>
<comment type="caution">
    <text evidence="2">The sequence shown here is derived from an EMBL/GenBank/DDBJ whole genome shotgun (WGS) entry which is preliminary data.</text>
</comment>
<protein>
    <submittedName>
        <fullName evidence="2">Uncharacterized protein</fullName>
    </submittedName>
</protein>
<organism evidence="2 3">
    <name type="scientific">Levilactobacillus senmaizukei DSM 21775 = NBRC 103853</name>
    <dbReference type="NCBI Taxonomy" id="1423803"/>
    <lineage>
        <taxon>Bacteria</taxon>
        <taxon>Bacillati</taxon>
        <taxon>Bacillota</taxon>
        <taxon>Bacilli</taxon>
        <taxon>Lactobacillales</taxon>
        <taxon>Lactobacillaceae</taxon>
        <taxon>Levilactobacillus</taxon>
    </lineage>
</organism>
<keyword evidence="1" id="KW-0472">Membrane</keyword>
<keyword evidence="1" id="KW-0812">Transmembrane</keyword>
<dbReference type="EMBL" id="AYZH01000003">
    <property type="protein sequence ID" value="KRN02913.1"/>
    <property type="molecule type" value="Genomic_DNA"/>
</dbReference>
<dbReference type="Proteomes" id="UP000051589">
    <property type="component" value="Unassembled WGS sequence"/>
</dbReference>
<dbReference type="RefSeq" id="WP_156470440.1">
    <property type="nucleotide sequence ID" value="NZ_AYZH01000003.1"/>
</dbReference>
<accession>A0A0R2DFS3</accession>
<dbReference type="AlphaFoldDB" id="A0A0R2DFS3"/>
<keyword evidence="1" id="KW-1133">Transmembrane helix</keyword>
<reference evidence="2 3" key="1">
    <citation type="journal article" date="2015" name="Genome Announc.">
        <title>Expanding the biotechnology potential of lactobacilli through comparative genomics of 213 strains and associated genera.</title>
        <authorList>
            <person name="Sun Z."/>
            <person name="Harris H.M."/>
            <person name="McCann A."/>
            <person name="Guo C."/>
            <person name="Argimon S."/>
            <person name="Zhang W."/>
            <person name="Yang X."/>
            <person name="Jeffery I.B."/>
            <person name="Cooney J.C."/>
            <person name="Kagawa T.F."/>
            <person name="Liu W."/>
            <person name="Song Y."/>
            <person name="Salvetti E."/>
            <person name="Wrobel A."/>
            <person name="Rasinkangas P."/>
            <person name="Parkhill J."/>
            <person name="Rea M.C."/>
            <person name="O'Sullivan O."/>
            <person name="Ritari J."/>
            <person name="Douillard F.P."/>
            <person name="Paul Ross R."/>
            <person name="Yang R."/>
            <person name="Briner A.E."/>
            <person name="Felis G.E."/>
            <person name="de Vos W.M."/>
            <person name="Barrangou R."/>
            <person name="Klaenhammer T.R."/>
            <person name="Caufield P.W."/>
            <person name="Cui Y."/>
            <person name="Zhang H."/>
            <person name="O'Toole P.W."/>
        </authorList>
    </citation>
    <scope>NUCLEOTIDE SEQUENCE [LARGE SCALE GENOMIC DNA]</scope>
    <source>
        <strain evidence="2 3">DSM 21775</strain>
    </source>
</reference>